<evidence type="ECO:0000313" key="2">
    <source>
        <dbReference type="Proteomes" id="UP001145087"/>
    </source>
</evidence>
<organism evidence="1 2">
    <name type="scientific">Draconibacterium aestuarii</name>
    <dbReference type="NCBI Taxonomy" id="2998507"/>
    <lineage>
        <taxon>Bacteria</taxon>
        <taxon>Pseudomonadati</taxon>
        <taxon>Bacteroidota</taxon>
        <taxon>Bacteroidia</taxon>
        <taxon>Marinilabiliales</taxon>
        <taxon>Prolixibacteraceae</taxon>
        <taxon>Draconibacterium</taxon>
    </lineage>
</organism>
<dbReference type="AlphaFoldDB" id="A0A9X3J4U8"/>
<reference evidence="1" key="1">
    <citation type="submission" date="2022-11" db="EMBL/GenBank/DDBJ databases">
        <title>Marilongibacter aestuarii gen. nov., sp. nov., isolated from tidal flat sediment.</title>
        <authorList>
            <person name="Jiayan W."/>
        </authorList>
    </citation>
    <scope>NUCLEOTIDE SEQUENCE</scope>
    <source>
        <strain evidence="1">Z1-6</strain>
    </source>
</reference>
<proteinExistence type="predicted"/>
<keyword evidence="2" id="KW-1185">Reference proteome</keyword>
<comment type="caution">
    <text evidence="1">The sequence shown here is derived from an EMBL/GenBank/DDBJ whole genome shotgun (WGS) entry which is preliminary data.</text>
</comment>
<evidence type="ECO:0000313" key="1">
    <source>
        <dbReference type="EMBL" id="MCY1719217.1"/>
    </source>
</evidence>
<dbReference type="Proteomes" id="UP001145087">
    <property type="component" value="Unassembled WGS sequence"/>
</dbReference>
<dbReference type="RefSeq" id="WP_343331552.1">
    <property type="nucleotide sequence ID" value="NZ_JAPOHD010000005.1"/>
</dbReference>
<accession>A0A9X3J4U8</accession>
<dbReference type="EMBL" id="JAPOHD010000005">
    <property type="protein sequence ID" value="MCY1719217.1"/>
    <property type="molecule type" value="Genomic_DNA"/>
</dbReference>
<protein>
    <submittedName>
        <fullName evidence="1">Uncharacterized protein</fullName>
    </submittedName>
</protein>
<gene>
    <name evidence="1" type="ORF">OU798_02635</name>
</gene>
<sequence length="430" mass="50511">MKFEILSALDYRIETITELKKLLSVDDDSKYKEINKKINSEIAYFVYTIYHNDKLSFLFNELLSYSSKLTLNKDYTEAIINIKESIKSISSLLLSHEKFNEFEIAENNGWKNPFADTNMSIKIRPLLEKFTDLDNNKLNMHYGDIYSLFYNNDGLNGILNRFFSFSKSTVPEIINHLENYNNDLKTITLHSKFEGDYLGVDSAFAIKRIYDAMHPTIISSNDVIYLILNLIQSGEKMFDVDELLFHCKRIREYLNQKLVTKFSIDYYVDRFKHYMEIFQMNNVSTADESYFQREFELFMFNNGYYALSEGKIGNGRYDNLVLDENNAFLFEHKQIGFGSKRETKKDSIDKIRSGKIQVDIYHKRLELLGSLSKEVYVIIFSKFHIKFRNGITNVLNEGINFNFKLICLDKKSPSKIQKVEEIDLNELFAQ</sequence>
<name>A0A9X3J4U8_9BACT</name>